<dbReference type="InterPro" id="IPR027417">
    <property type="entry name" value="P-loop_NTPase"/>
</dbReference>
<evidence type="ECO:0008006" key="3">
    <source>
        <dbReference type="Google" id="ProtNLM"/>
    </source>
</evidence>
<dbReference type="Gene3D" id="3.40.50.300">
    <property type="entry name" value="P-loop containing nucleotide triphosphate hydrolases"/>
    <property type="match status" value="1"/>
</dbReference>
<sequence>MDHFTEDNELGVLLGDGIYDLPSNRRRRHVTDRTRPTWKRCSVVATVATVAFAAGVLCSDMFKKPISLSDDESKQTIYQQLGIKPYSVSDAQSSAVEKHRVYKYNSPYETMFPEFKLPYYAKKTIPYDDNIPVNQQVCFVHAYYLFVVRDPLARVLSAFNYNRPDLDEKLPKNPKFHKGAFYFDCQYWTLEEMAQKGLLHNDAGGGVSEQCQEIADLAVKGVADNVPHWYFNYQYYYQMVPENARILVIRNEHIVDDYNSIESMLGGKKDALDSSLLPVNNSHETNSTDLYLSDESIVALCRALCNEIQMYKTILHRAENFNADDLQTSMDELEKKCPKESTADSCTDELPDITKKIEERKVDPIL</sequence>
<dbReference type="RefSeq" id="XP_002286056.1">
    <property type="nucleotide sequence ID" value="XM_002286020.1"/>
</dbReference>
<dbReference type="PaxDb" id="35128-Thaps1102"/>
<dbReference type="SUPFAM" id="SSF52540">
    <property type="entry name" value="P-loop containing nucleoside triphosphate hydrolases"/>
    <property type="match status" value="1"/>
</dbReference>
<keyword evidence="2" id="KW-1185">Reference proteome</keyword>
<accession>B8BPZ5</accession>
<proteinExistence type="predicted"/>
<gene>
    <name evidence="1" type="ORF">THAPSDRAFT_1102</name>
</gene>
<reference evidence="1 2" key="1">
    <citation type="journal article" date="2004" name="Science">
        <title>The genome of the diatom Thalassiosira pseudonana: ecology, evolution, and metabolism.</title>
        <authorList>
            <person name="Armbrust E.V."/>
            <person name="Berges J.A."/>
            <person name="Bowler C."/>
            <person name="Green B.R."/>
            <person name="Martinez D."/>
            <person name="Putnam N.H."/>
            <person name="Zhou S."/>
            <person name="Allen A.E."/>
            <person name="Apt K.E."/>
            <person name="Bechner M."/>
            <person name="Brzezinski M.A."/>
            <person name="Chaal B.K."/>
            <person name="Chiovitti A."/>
            <person name="Davis A.K."/>
            <person name="Demarest M.S."/>
            <person name="Detter J.C."/>
            <person name="Glavina T."/>
            <person name="Goodstein D."/>
            <person name="Hadi M.Z."/>
            <person name="Hellsten U."/>
            <person name="Hildebrand M."/>
            <person name="Jenkins B.D."/>
            <person name="Jurka J."/>
            <person name="Kapitonov V.V."/>
            <person name="Kroger N."/>
            <person name="Lau W.W."/>
            <person name="Lane T.W."/>
            <person name="Larimer F.W."/>
            <person name="Lippmeier J.C."/>
            <person name="Lucas S."/>
            <person name="Medina M."/>
            <person name="Montsant A."/>
            <person name="Obornik M."/>
            <person name="Parker M.S."/>
            <person name="Palenik B."/>
            <person name="Pazour G.J."/>
            <person name="Richardson P.M."/>
            <person name="Rynearson T.A."/>
            <person name="Saito M.A."/>
            <person name="Schwartz D.C."/>
            <person name="Thamatrakoln K."/>
            <person name="Valentin K."/>
            <person name="Vardi A."/>
            <person name="Wilkerson F.P."/>
            <person name="Rokhsar D.S."/>
        </authorList>
    </citation>
    <scope>NUCLEOTIDE SEQUENCE [LARGE SCALE GENOMIC DNA]</scope>
    <source>
        <strain evidence="1 2">CCMP1335</strain>
    </source>
</reference>
<evidence type="ECO:0000313" key="1">
    <source>
        <dbReference type="EMBL" id="EED95697.1"/>
    </source>
</evidence>
<organism evidence="1 2">
    <name type="scientific">Thalassiosira pseudonana</name>
    <name type="common">Marine diatom</name>
    <name type="synonym">Cyclotella nana</name>
    <dbReference type="NCBI Taxonomy" id="35128"/>
    <lineage>
        <taxon>Eukaryota</taxon>
        <taxon>Sar</taxon>
        <taxon>Stramenopiles</taxon>
        <taxon>Ochrophyta</taxon>
        <taxon>Bacillariophyta</taxon>
        <taxon>Coscinodiscophyceae</taxon>
        <taxon>Thalassiosirophycidae</taxon>
        <taxon>Thalassiosirales</taxon>
        <taxon>Thalassiosiraceae</taxon>
        <taxon>Thalassiosira</taxon>
    </lineage>
</organism>
<dbReference type="AlphaFoldDB" id="B8BPZ5"/>
<protein>
    <recommendedName>
        <fullName evidence="3">Sulfotransferase domain-containing protein</fullName>
    </recommendedName>
</protein>
<evidence type="ECO:0000313" key="2">
    <source>
        <dbReference type="Proteomes" id="UP000001449"/>
    </source>
</evidence>
<dbReference type="KEGG" id="tps:THAPSDRAFT_1102"/>
<dbReference type="EMBL" id="CM000638">
    <property type="protein sequence ID" value="EED95697.1"/>
    <property type="molecule type" value="Genomic_DNA"/>
</dbReference>
<reference evidence="1 2" key="2">
    <citation type="journal article" date="2008" name="Nature">
        <title>The Phaeodactylum genome reveals the evolutionary history of diatom genomes.</title>
        <authorList>
            <person name="Bowler C."/>
            <person name="Allen A.E."/>
            <person name="Badger J.H."/>
            <person name="Grimwood J."/>
            <person name="Jabbari K."/>
            <person name="Kuo A."/>
            <person name="Maheswari U."/>
            <person name="Martens C."/>
            <person name="Maumus F."/>
            <person name="Otillar R.P."/>
            <person name="Rayko E."/>
            <person name="Salamov A."/>
            <person name="Vandepoele K."/>
            <person name="Beszteri B."/>
            <person name="Gruber A."/>
            <person name="Heijde M."/>
            <person name="Katinka M."/>
            <person name="Mock T."/>
            <person name="Valentin K."/>
            <person name="Verret F."/>
            <person name="Berges J.A."/>
            <person name="Brownlee C."/>
            <person name="Cadoret J.P."/>
            <person name="Chiovitti A."/>
            <person name="Choi C.J."/>
            <person name="Coesel S."/>
            <person name="De Martino A."/>
            <person name="Detter J.C."/>
            <person name="Durkin C."/>
            <person name="Falciatore A."/>
            <person name="Fournet J."/>
            <person name="Haruta M."/>
            <person name="Huysman M.J."/>
            <person name="Jenkins B.D."/>
            <person name="Jiroutova K."/>
            <person name="Jorgensen R.E."/>
            <person name="Joubert Y."/>
            <person name="Kaplan A."/>
            <person name="Kroger N."/>
            <person name="Kroth P.G."/>
            <person name="La Roche J."/>
            <person name="Lindquist E."/>
            <person name="Lommer M."/>
            <person name="Martin-Jezequel V."/>
            <person name="Lopez P.J."/>
            <person name="Lucas S."/>
            <person name="Mangogna M."/>
            <person name="McGinnis K."/>
            <person name="Medlin L.K."/>
            <person name="Montsant A."/>
            <person name="Oudot-Le Secq M.P."/>
            <person name="Napoli C."/>
            <person name="Obornik M."/>
            <person name="Parker M.S."/>
            <person name="Petit J.L."/>
            <person name="Porcel B.M."/>
            <person name="Poulsen N."/>
            <person name="Robison M."/>
            <person name="Rychlewski L."/>
            <person name="Rynearson T.A."/>
            <person name="Schmutz J."/>
            <person name="Shapiro H."/>
            <person name="Siaut M."/>
            <person name="Stanley M."/>
            <person name="Sussman M.R."/>
            <person name="Taylor A.R."/>
            <person name="Vardi A."/>
            <person name="von Dassow P."/>
            <person name="Vyverman W."/>
            <person name="Willis A."/>
            <person name="Wyrwicz L.S."/>
            <person name="Rokhsar D.S."/>
            <person name="Weissenbach J."/>
            <person name="Armbrust E.V."/>
            <person name="Green B.R."/>
            <person name="Van de Peer Y."/>
            <person name="Grigoriev I.V."/>
        </authorList>
    </citation>
    <scope>NUCLEOTIDE SEQUENCE [LARGE SCALE GENOMIC DNA]</scope>
    <source>
        <strain evidence="1 2">CCMP1335</strain>
    </source>
</reference>
<dbReference type="GeneID" id="7453437"/>
<dbReference type="HOGENOM" id="CLU_757582_0_0_1"/>
<name>B8BPZ5_THAPS</name>
<dbReference type="Proteomes" id="UP000001449">
    <property type="component" value="Chromosome 1"/>
</dbReference>
<dbReference type="InParanoid" id="B8BPZ5"/>